<reference evidence="3" key="1">
    <citation type="journal article" date="2000" name="Curr. Biol.">
        <title>Dynein light chains of the Roadblock/LC7 group belong to an ancient protein superfamily implicated in NTPase regulation.</title>
        <authorList>
            <person name="Koonin E.V."/>
            <person name="Aravind L."/>
        </authorList>
    </citation>
    <scope>NUCLEOTIDE SEQUENCE</scope>
</reference>
<protein>
    <submittedName>
        <fullName evidence="3">Roadblock/LC7 domain-containing protein</fullName>
    </submittedName>
</protein>
<feature type="domain" description="Roadblock/LAMTOR2" evidence="1">
    <location>
        <begin position="32"/>
        <end position="95"/>
    </location>
</feature>
<dbReference type="SUPFAM" id="SSF103196">
    <property type="entry name" value="Roadblock/LC7 domain"/>
    <property type="match status" value="1"/>
</dbReference>
<evidence type="ECO:0000313" key="3">
    <source>
        <dbReference type="RefSeq" id="WP_028313033.1"/>
    </source>
</evidence>
<dbReference type="Pfam" id="PF03259">
    <property type="entry name" value="Robl_LC7"/>
    <property type="match status" value="1"/>
</dbReference>
<keyword evidence="2" id="KW-1185">Reference proteome</keyword>
<evidence type="ECO:0000259" key="1">
    <source>
        <dbReference type="Pfam" id="PF03259"/>
    </source>
</evidence>
<dbReference type="AlphaFoldDB" id="A0A8B6X7W8"/>
<evidence type="ECO:0000313" key="2">
    <source>
        <dbReference type="Proteomes" id="UP000675920"/>
    </source>
</evidence>
<reference evidence="3" key="2">
    <citation type="submission" date="2025-08" db="UniProtKB">
        <authorList>
            <consortium name="RefSeq"/>
        </authorList>
    </citation>
    <scope>IDENTIFICATION</scope>
</reference>
<name>A0A8B6X7W8_9BURK</name>
<dbReference type="RefSeq" id="WP_028313033.1">
    <property type="nucleotide sequence ID" value="NZ_KI519500.1"/>
</dbReference>
<dbReference type="Proteomes" id="UP000675920">
    <property type="component" value="Unplaced"/>
</dbReference>
<dbReference type="OrthoDB" id="5187023at2"/>
<dbReference type="Gene3D" id="3.30.450.30">
    <property type="entry name" value="Dynein light chain 2a, cytoplasmic"/>
    <property type="match status" value="1"/>
</dbReference>
<organism evidence="2 3">
    <name type="scientific">Derxia gummosa DSM 723</name>
    <dbReference type="NCBI Taxonomy" id="1121388"/>
    <lineage>
        <taxon>Bacteria</taxon>
        <taxon>Pseudomonadati</taxon>
        <taxon>Pseudomonadota</taxon>
        <taxon>Betaproteobacteria</taxon>
        <taxon>Burkholderiales</taxon>
        <taxon>Alcaligenaceae</taxon>
        <taxon>Derxia</taxon>
    </lineage>
</organism>
<accession>A0A8B6X7W8</accession>
<proteinExistence type="predicted"/>
<sequence>MNEFMSDGIRRLGVLFNRQLRTLPESLDISAHIVIATGDGLPLAWVGGDYERARRQSALASAFSGLVQTMVRETVGGSHEGVVIESQNGVVVVRSLDAAARDLVLFIVFEQGVNQGQALWFARRLGESLVESVSGAAG</sequence>
<dbReference type="InterPro" id="IPR004942">
    <property type="entry name" value="Roadblock/LAMTOR2_dom"/>
</dbReference>